<dbReference type="InterPro" id="IPR059080">
    <property type="entry name" value="WHD_PTC1"/>
</dbReference>
<evidence type="ECO:0000259" key="3">
    <source>
        <dbReference type="Pfam" id="PF25874"/>
    </source>
</evidence>
<feature type="region of interest" description="Disordered" evidence="1">
    <location>
        <begin position="130"/>
        <end position="152"/>
    </location>
</feature>
<feature type="region of interest" description="Disordered" evidence="1">
    <location>
        <begin position="166"/>
        <end position="197"/>
    </location>
</feature>
<gene>
    <name evidence="4" type="ORF">D0Y65_014853</name>
</gene>
<keyword evidence="2" id="KW-0812">Transmembrane</keyword>
<evidence type="ECO:0000256" key="2">
    <source>
        <dbReference type="SAM" id="Phobius"/>
    </source>
</evidence>
<name>A0A445KAH4_GLYSO</name>
<evidence type="ECO:0000256" key="1">
    <source>
        <dbReference type="SAM" id="MobiDB-lite"/>
    </source>
</evidence>
<dbReference type="InterPro" id="IPR044221">
    <property type="entry name" value="DYAD/AMEIOTIC1"/>
</dbReference>
<sequence>MYDCWMSNNDNVLSATVSLSLSRFNFRLCTDWYASISDFTSFFLFSSVPQFASHLRFLGFSFWFFLNWGFGFPVALISSHWTRIEHVLPIFFVDYGDFAFSDLLLMPLCFGMDQWDAHHRLMFIGRHEEDGTADTSKGEESNDEEKISKTEPVFVPETKKRKRLSLSQLKEVKEESHGKQSSSKSKRKKHDSRDRWSAERYQLAEQNMWEVLKAEGATFENPITRPALRLAARKHIGDTGLLDHLLKHIDGKVAPGGTERFRRWFNTNGIMEYWLESADLDKVRQEAGVQDPYWIPPSTYREAGAPSQNIDSSGELKQLKIELMQMKKDMHELIAKKEEKSDINMVEETHKESVKWKFMTDHRLTEIMTSLKDIQGKYGELMIWKTTVEQQLMEITDKLNDLQASRECTTNSPPSERWQDWIESTNLDNIQEDAFATWIGNPELLNVPQEVILEDPNTTIPTQPPSEELTNKRSDVLELVPGKLEDQPNVTPDSSTTVNSKSDHDNNSLIMFQEMFMDLYKWKEKMEQQLLEVSNTVYGMLAMK</sequence>
<reference evidence="4 5" key="1">
    <citation type="submission" date="2018-09" db="EMBL/GenBank/DDBJ databases">
        <title>A high-quality reference genome of wild soybean provides a powerful tool to mine soybean genomes.</title>
        <authorList>
            <person name="Xie M."/>
            <person name="Chung C.Y.L."/>
            <person name="Li M.-W."/>
            <person name="Wong F.-L."/>
            <person name="Chan T.-F."/>
            <person name="Lam H.-M."/>
        </authorList>
    </citation>
    <scope>NUCLEOTIDE SEQUENCE [LARGE SCALE GENOMIC DNA]</scope>
    <source>
        <strain evidence="5">cv. W05</strain>
        <tissue evidence="4">Hypocotyl of etiolated seedlings</tissue>
    </source>
</reference>
<comment type="caution">
    <text evidence="4">The sequence shown here is derived from an EMBL/GenBank/DDBJ whole genome shotgun (WGS) entry which is preliminary data.</text>
</comment>
<keyword evidence="5" id="KW-1185">Reference proteome</keyword>
<evidence type="ECO:0000313" key="4">
    <source>
        <dbReference type="EMBL" id="RZC07803.1"/>
    </source>
</evidence>
<dbReference type="GO" id="GO:0051177">
    <property type="term" value="P:meiotic sister chromatid cohesion"/>
    <property type="evidence" value="ECO:0007669"/>
    <property type="project" value="InterPro"/>
</dbReference>
<dbReference type="EMBL" id="QZWG01000006">
    <property type="protein sequence ID" value="RZC07803.1"/>
    <property type="molecule type" value="Genomic_DNA"/>
</dbReference>
<dbReference type="PANTHER" id="PTHR46740:SF1">
    <property type="entry name" value="DYAD PROTEIN"/>
    <property type="match status" value="1"/>
</dbReference>
<organism evidence="4 5">
    <name type="scientific">Glycine soja</name>
    <name type="common">Wild soybean</name>
    <dbReference type="NCBI Taxonomy" id="3848"/>
    <lineage>
        <taxon>Eukaryota</taxon>
        <taxon>Viridiplantae</taxon>
        <taxon>Streptophyta</taxon>
        <taxon>Embryophyta</taxon>
        <taxon>Tracheophyta</taxon>
        <taxon>Spermatophyta</taxon>
        <taxon>Magnoliopsida</taxon>
        <taxon>eudicotyledons</taxon>
        <taxon>Gunneridae</taxon>
        <taxon>Pentapetalae</taxon>
        <taxon>rosids</taxon>
        <taxon>fabids</taxon>
        <taxon>Fabales</taxon>
        <taxon>Fabaceae</taxon>
        <taxon>Papilionoideae</taxon>
        <taxon>50 kb inversion clade</taxon>
        <taxon>NPAAA clade</taxon>
        <taxon>indigoferoid/millettioid clade</taxon>
        <taxon>Phaseoleae</taxon>
        <taxon>Glycine</taxon>
        <taxon>Glycine subgen. Soja</taxon>
    </lineage>
</organism>
<feature type="region of interest" description="Disordered" evidence="1">
    <location>
        <begin position="482"/>
        <end position="504"/>
    </location>
</feature>
<keyword evidence="2" id="KW-1133">Transmembrane helix</keyword>
<feature type="compositionally biased region" description="Basic and acidic residues" evidence="1">
    <location>
        <begin position="130"/>
        <end position="149"/>
    </location>
</feature>
<feature type="transmembrane region" description="Helical" evidence="2">
    <location>
        <begin position="60"/>
        <end position="81"/>
    </location>
</feature>
<feature type="compositionally biased region" description="Polar residues" evidence="1">
    <location>
        <begin position="488"/>
        <end position="500"/>
    </location>
</feature>
<feature type="domain" description="PTC1-like winged helix-turn-helix" evidence="3">
    <location>
        <begin position="195"/>
        <end position="277"/>
    </location>
</feature>
<dbReference type="Pfam" id="PF25874">
    <property type="entry name" value="WHD_plant_repro"/>
    <property type="match status" value="1"/>
</dbReference>
<evidence type="ECO:0000313" key="5">
    <source>
        <dbReference type="Proteomes" id="UP000289340"/>
    </source>
</evidence>
<proteinExistence type="predicted"/>
<dbReference type="Proteomes" id="UP000289340">
    <property type="component" value="Chromosome 6"/>
</dbReference>
<keyword evidence="2" id="KW-0472">Membrane</keyword>
<dbReference type="PANTHER" id="PTHR46740">
    <property type="entry name" value="PROTEIN DYAD"/>
    <property type="match status" value="1"/>
</dbReference>
<accession>A0A445KAH4</accession>
<protein>
    <submittedName>
        <fullName evidence="4">Protein DYAD isoform D</fullName>
    </submittedName>
</protein>
<dbReference type="GO" id="GO:0007131">
    <property type="term" value="P:reciprocal meiotic recombination"/>
    <property type="evidence" value="ECO:0007669"/>
    <property type="project" value="InterPro"/>
</dbReference>
<dbReference type="AlphaFoldDB" id="A0A445KAH4"/>